<accession>A0A6J7VFH2</accession>
<organism evidence="1">
    <name type="scientific">freshwater metagenome</name>
    <dbReference type="NCBI Taxonomy" id="449393"/>
    <lineage>
        <taxon>unclassified sequences</taxon>
        <taxon>metagenomes</taxon>
        <taxon>ecological metagenomes</taxon>
    </lineage>
</organism>
<dbReference type="AlphaFoldDB" id="A0A6J7VFH2"/>
<evidence type="ECO:0000313" key="1">
    <source>
        <dbReference type="EMBL" id="CAB5077013.1"/>
    </source>
</evidence>
<reference evidence="1" key="1">
    <citation type="submission" date="2020-05" db="EMBL/GenBank/DDBJ databases">
        <authorList>
            <person name="Chiriac C."/>
            <person name="Salcher M."/>
            <person name="Ghai R."/>
            <person name="Kavagutti S V."/>
        </authorList>
    </citation>
    <scope>NUCLEOTIDE SEQUENCE</scope>
</reference>
<sequence length="93" mass="10306">MSVFVTVKADPPLNSIPKCKPETESAIADARINTPENAYQRRRLPMKSTDVSPRYKRPPKPENLDMVSYASLTDDGTAVGMIPKFLAERPESA</sequence>
<proteinExistence type="predicted"/>
<gene>
    <name evidence="1" type="ORF">UFOPK4401_01106</name>
</gene>
<dbReference type="EMBL" id="CAFBRB010000137">
    <property type="protein sequence ID" value="CAB5077013.1"/>
    <property type="molecule type" value="Genomic_DNA"/>
</dbReference>
<protein>
    <submittedName>
        <fullName evidence="1">Unannotated protein</fullName>
    </submittedName>
</protein>
<name>A0A6J7VFH2_9ZZZZ</name>